<protein>
    <recommendedName>
        <fullName evidence="2 7">DNA repair protein RecO</fullName>
    </recommendedName>
    <alternativeName>
        <fullName evidence="6 7">Recombination protein O</fullName>
    </alternativeName>
</protein>
<dbReference type="GO" id="GO:0006302">
    <property type="term" value="P:double-strand break repair"/>
    <property type="evidence" value="ECO:0007669"/>
    <property type="project" value="TreeGrafter"/>
</dbReference>
<evidence type="ECO:0000313" key="9">
    <source>
        <dbReference type="EMBL" id="KKU61678.1"/>
    </source>
</evidence>
<name>A0A0G1U5W2_9BACT</name>
<dbReference type="PANTHER" id="PTHR33991:SF1">
    <property type="entry name" value="DNA REPAIR PROTEIN RECO"/>
    <property type="match status" value="1"/>
</dbReference>
<keyword evidence="5 7" id="KW-0234">DNA repair</keyword>
<evidence type="ECO:0000313" key="10">
    <source>
        <dbReference type="Proteomes" id="UP000033860"/>
    </source>
</evidence>
<dbReference type="InterPro" id="IPR012340">
    <property type="entry name" value="NA-bd_OB-fold"/>
</dbReference>
<dbReference type="Pfam" id="PF11967">
    <property type="entry name" value="RecO_N"/>
    <property type="match status" value="1"/>
</dbReference>
<evidence type="ECO:0000256" key="1">
    <source>
        <dbReference type="ARBA" id="ARBA00007452"/>
    </source>
</evidence>
<gene>
    <name evidence="7" type="primary">recO</name>
    <name evidence="9" type="ORF">UX85_C0002G0058</name>
</gene>
<dbReference type="AlphaFoldDB" id="A0A0G1U5W2"/>
<dbReference type="InterPro" id="IPR022572">
    <property type="entry name" value="DNA_rep/recomb_RecO_N"/>
</dbReference>
<evidence type="ECO:0000256" key="5">
    <source>
        <dbReference type="ARBA" id="ARBA00023204"/>
    </source>
</evidence>
<comment type="function">
    <text evidence="7">Involved in DNA repair and RecF pathway recombination.</text>
</comment>
<reference evidence="9 10" key="1">
    <citation type="journal article" date="2015" name="Nature">
        <title>rRNA introns, odd ribosomes, and small enigmatic genomes across a large radiation of phyla.</title>
        <authorList>
            <person name="Brown C.T."/>
            <person name="Hug L.A."/>
            <person name="Thomas B.C."/>
            <person name="Sharon I."/>
            <person name="Castelle C.J."/>
            <person name="Singh A."/>
            <person name="Wilkins M.J."/>
            <person name="Williams K.H."/>
            <person name="Banfield J.F."/>
        </authorList>
    </citation>
    <scope>NUCLEOTIDE SEQUENCE [LARGE SCALE GENOMIC DNA]</scope>
</reference>
<dbReference type="Pfam" id="PF02565">
    <property type="entry name" value="RecO_C"/>
    <property type="match status" value="1"/>
</dbReference>
<dbReference type="SUPFAM" id="SSF57863">
    <property type="entry name" value="ArfGap/RecO-like zinc finger"/>
    <property type="match status" value="1"/>
</dbReference>
<dbReference type="SUPFAM" id="SSF50249">
    <property type="entry name" value="Nucleic acid-binding proteins"/>
    <property type="match status" value="1"/>
</dbReference>
<evidence type="ECO:0000256" key="6">
    <source>
        <dbReference type="ARBA" id="ARBA00033409"/>
    </source>
</evidence>
<organism evidence="9 10">
    <name type="scientific">Candidatus Beckwithbacteria bacterium GW2011_GWB1_47_15</name>
    <dbReference type="NCBI Taxonomy" id="1618371"/>
    <lineage>
        <taxon>Bacteria</taxon>
        <taxon>Candidatus Beckwithiibacteriota</taxon>
    </lineage>
</organism>
<sequence length="176" mass="19841">MPRTYSGQGIVLKRDNFSEADRLVTIFSQRQGKLKLLAKGVRRLTSRKKGHLELFTQVKFLAAKGKSLDLITEVETLNNFKNLRQNLNRVRVAYLLCELTDQLTAEGQEHPEVYRLLLESLAKLNSASAPKNLIEQFEAKLLTYLGFGLPPAPSRASLEAHIASITDKHLNSKKIK</sequence>
<keyword evidence="3 7" id="KW-0227">DNA damage</keyword>
<dbReference type="InterPro" id="IPR003717">
    <property type="entry name" value="RecO"/>
</dbReference>
<feature type="domain" description="DNA replication/recombination mediator RecO N-terminal" evidence="8">
    <location>
        <begin position="4"/>
        <end position="80"/>
    </location>
</feature>
<comment type="similarity">
    <text evidence="1 7">Belongs to the RecO family.</text>
</comment>
<dbReference type="GO" id="GO:0006310">
    <property type="term" value="P:DNA recombination"/>
    <property type="evidence" value="ECO:0007669"/>
    <property type="project" value="UniProtKB-UniRule"/>
</dbReference>
<accession>A0A0G1U5W2</accession>
<dbReference type="Proteomes" id="UP000033860">
    <property type="component" value="Unassembled WGS sequence"/>
</dbReference>
<dbReference type="EMBL" id="LCNT01000002">
    <property type="protein sequence ID" value="KKU61678.1"/>
    <property type="molecule type" value="Genomic_DNA"/>
</dbReference>
<dbReference type="HAMAP" id="MF_00201">
    <property type="entry name" value="RecO"/>
    <property type="match status" value="1"/>
</dbReference>
<evidence type="ECO:0000256" key="2">
    <source>
        <dbReference type="ARBA" id="ARBA00021310"/>
    </source>
</evidence>
<evidence type="ECO:0000256" key="3">
    <source>
        <dbReference type="ARBA" id="ARBA00022763"/>
    </source>
</evidence>
<evidence type="ECO:0000259" key="8">
    <source>
        <dbReference type="Pfam" id="PF11967"/>
    </source>
</evidence>
<keyword evidence="4 7" id="KW-0233">DNA recombination</keyword>
<dbReference type="Gene3D" id="2.40.50.140">
    <property type="entry name" value="Nucleic acid-binding proteins"/>
    <property type="match status" value="1"/>
</dbReference>
<dbReference type="Gene3D" id="1.20.1440.120">
    <property type="entry name" value="Recombination protein O, C-terminal domain"/>
    <property type="match status" value="1"/>
</dbReference>
<dbReference type="InterPro" id="IPR042242">
    <property type="entry name" value="RecO_C"/>
</dbReference>
<proteinExistence type="inferred from homology"/>
<dbReference type="NCBIfam" id="TIGR00613">
    <property type="entry name" value="reco"/>
    <property type="match status" value="1"/>
</dbReference>
<evidence type="ECO:0000256" key="7">
    <source>
        <dbReference type="HAMAP-Rule" id="MF_00201"/>
    </source>
</evidence>
<evidence type="ECO:0000256" key="4">
    <source>
        <dbReference type="ARBA" id="ARBA00023172"/>
    </source>
</evidence>
<dbReference type="PANTHER" id="PTHR33991">
    <property type="entry name" value="DNA REPAIR PROTEIN RECO"/>
    <property type="match status" value="1"/>
</dbReference>
<dbReference type="InterPro" id="IPR037278">
    <property type="entry name" value="ARFGAP/RecO"/>
</dbReference>
<dbReference type="GO" id="GO:0043590">
    <property type="term" value="C:bacterial nucleoid"/>
    <property type="evidence" value="ECO:0007669"/>
    <property type="project" value="TreeGrafter"/>
</dbReference>
<comment type="caution">
    <text evidence="9">The sequence shown here is derived from an EMBL/GenBank/DDBJ whole genome shotgun (WGS) entry which is preliminary data.</text>
</comment>